<dbReference type="RefSeq" id="WP_060670727.1">
    <property type="nucleotide sequence ID" value="NZ_LIXZ01000002.1"/>
</dbReference>
<accession>A0A0P6WSU3</accession>
<dbReference type="CDD" id="cd02440">
    <property type="entry name" value="AdoMet_MTases"/>
    <property type="match status" value="1"/>
</dbReference>
<dbReference type="SUPFAM" id="SSF53335">
    <property type="entry name" value="S-adenosyl-L-methionine-dependent methyltransferases"/>
    <property type="match status" value="1"/>
</dbReference>
<dbReference type="HAMAP" id="MF_02100">
    <property type="entry name" value="Methyltr_YrrT"/>
    <property type="match status" value="1"/>
</dbReference>
<feature type="binding site" evidence="4">
    <location>
        <position position="74"/>
    </location>
    <ligand>
        <name>S-adenosyl-L-methionine</name>
        <dbReference type="ChEBI" id="CHEBI:59789"/>
    </ligand>
</feature>
<proteinExistence type="inferred from homology"/>
<evidence type="ECO:0000256" key="4">
    <source>
        <dbReference type="HAMAP-Rule" id="MF_02100"/>
    </source>
</evidence>
<dbReference type="AlphaFoldDB" id="A0A0P6WSU3"/>
<evidence type="ECO:0000313" key="5">
    <source>
        <dbReference type="EMBL" id="KPL60737.1"/>
    </source>
</evidence>
<sequence length="212" mass="24109">MGREFLDLFQDWADSYDDTVTGKDAEYQAVFEHYDSILDGVVFRSKGRVVEFGPGTGNLTKKLLDAGLEVIPFEPSPEMRAIGMQKLGDRVTFRDGDFLDFSLEGKADSIVSSYAFHHLTDEEKGKAFGIYGKLLVQGGKIVFADTMFETCQHYQAAISQAIKKEYFNLAEDLKREYYTTLDVLKELLRDNGFSVQFQQVNTFVWIMEATKQ</sequence>
<protein>
    <recommendedName>
        <fullName evidence="4">Uncharacterized methyltransferase AM506_03070</fullName>
        <ecNumber evidence="4">2.1.1.-</ecNumber>
    </recommendedName>
</protein>
<dbReference type="OrthoDB" id="465705at2"/>
<comment type="similarity">
    <text evidence="4">Belongs to the methyltransferase superfamily. YrrT family.</text>
</comment>
<reference evidence="5 6" key="1">
    <citation type="submission" date="2015-08" db="EMBL/GenBank/DDBJ databases">
        <title>Draft Genome Sequence of Bacillus vietnamensis UCD-SED5.</title>
        <authorList>
            <person name="Lee R.D."/>
            <person name="Jospin G."/>
            <person name="Lang J.M."/>
            <person name="Coil D.A."/>
            <person name="Eisen J.A."/>
        </authorList>
    </citation>
    <scope>NUCLEOTIDE SEQUENCE [LARGE SCALE GENOMIC DNA]</scope>
    <source>
        <strain evidence="5 6">UCD-SED5</strain>
    </source>
</reference>
<dbReference type="GO" id="GO:0032259">
    <property type="term" value="P:methylation"/>
    <property type="evidence" value="ECO:0007669"/>
    <property type="project" value="UniProtKB-KW"/>
</dbReference>
<dbReference type="Gene3D" id="3.40.50.150">
    <property type="entry name" value="Vaccinia Virus protein VP39"/>
    <property type="match status" value="1"/>
</dbReference>
<feature type="binding site" evidence="4">
    <location>
        <position position="53"/>
    </location>
    <ligand>
        <name>S-adenosyl-L-methionine</name>
        <dbReference type="ChEBI" id="CHEBI:59789"/>
    </ligand>
</feature>
<dbReference type="eggNOG" id="COG2226">
    <property type="taxonomic scope" value="Bacteria"/>
</dbReference>
<dbReference type="PANTHER" id="PTHR43861">
    <property type="entry name" value="TRANS-ACONITATE 2-METHYLTRANSFERASE-RELATED"/>
    <property type="match status" value="1"/>
</dbReference>
<evidence type="ECO:0000256" key="1">
    <source>
        <dbReference type="ARBA" id="ARBA00022603"/>
    </source>
</evidence>
<gene>
    <name evidence="5" type="ORF">AM506_03070</name>
</gene>
<name>A0A0P6WSU3_9BACI</name>
<comment type="function">
    <text evidence="4">Could be a S-adenosyl-L-methionine-dependent methyltransferase.</text>
</comment>
<dbReference type="EMBL" id="LIXZ01000002">
    <property type="protein sequence ID" value="KPL60737.1"/>
    <property type="molecule type" value="Genomic_DNA"/>
</dbReference>
<dbReference type="GO" id="GO:0008757">
    <property type="term" value="F:S-adenosylmethionine-dependent methyltransferase activity"/>
    <property type="evidence" value="ECO:0007669"/>
    <property type="project" value="UniProtKB-UniRule"/>
</dbReference>
<dbReference type="EC" id="2.1.1.-" evidence="4"/>
<feature type="binding site" evidence="4">
    <location>
        <position position="97"/>
    </location>
    <ligand>
        <name>S-adenosyl-L-methionine</name>
        <dbReference type="ChEBI" id="CHEBI:59789"/>
    </ligand>
</feature>
<dbReference type="InterPro" id="IPR023553">
    <property type="entry name" value="Uncharacterised_MeTfrase_YrrT"/>
</dbReference>
<comment type="caution">
    <text evidence="5">The sequence shown here is derived from an EMBL/GenBank/DDBJ whole genome shotgun (WGS) entry which is preliminary data.</text>
</comment>
<dbReference type="InterPro" id="IPR029063">
    <property type="entry name" value="SAM-dependent_MTases_sf"/>
</dbReference>
<evidence type="ECO:0000313" key="6">
    <source>
        <dbReference type="Proteomes" id="UP000050398"/>
    </source>
</evidence>
<dbReference type="PATRIC" id="fig|218284.4.peg.653"/>
<keyword evidence="3 4" id="KW-0949">S-adenosyl-L-methionine</keyword>
<dbReference type="Pfam" id="PF13489">
    <property type="entry name" value="Methyltransf_23"/>
    <property type="match status" value="1"/>
</dbReference>
<organism evidence="5 6">
    <name type="scientific">Rossellomorea vietnamensis</name>
    <dbReference type="NCBI Taxonomy" id="218284"/>
    <lineage>
        <taxon>Bacteria</taxon>
        <taxon>Bacillati</taxon>
        <taxon>Bacillota</taxon>
        <taxon>Bacilli</taxon>
        <taxon>Bacillales</taxon>
        <taxon>Bacillaceae</taxon>
        <taxon>Rossellomorea</taxon>
    </lineage>
</organism>
<evidence type="ECO:0000256" key="3">
    <source>
        <dbReference type="ARBA" id="ARBA00022691"/>
    </source>
</evidence>
<keyword evidence="1 4" id="KW-0489">Methyltransferase</keyword>
<keyword evidence="2 4" id="KW-0808">Transferase</keyword>
<dbReference type="Proteomes" id="UP000050398">
    <property type="component" value="Unassembled WGS sequence"/>
</dbReference>
<evidence type="ECO:0000256" key="2">
    <source>
        <dbReference type="ARBA" id="ARBA00022679"/>
    </source>
</evidence>